<sequence length="445" mass="50172">MVKTFSDLNLNTWLVRQCTVIGVKQPTPIQVNCIPEILKGKDCIGAAKTGSGKTLAFALPILQELCEDPYGIFALILTPTRELAYQIGDQFAVVGKPINLKCCIVVGGMDMVAQGQELAKKPHIVVATPGRLADHLESCNTFSLARIKYLVLDEADRLLGGHFDEQIKAIFKVLPKKRQNLFFSATITDTLEKLKEATGNDVFLYEAPAEVATVEELEQHYVLCPQDVRDAYLVETMRTYRAKDTTGNIMIFTDTCWKCQVLSMMLNDVGFENVALHAMIKQTQRLAALAKFKSNTTKILIATDLVINHFLPKIPKEYIHRVGRTARAGRGGQAISLVSPQDIPHLQRIEEHINTKLTEFKIDDKEVGKIFAQISVSKSEAHIKLDEDDFYEKKMINKRKKWILNGLDPEEEERKLLKKRKKKFKKNKMKSKIENNVISGNKSSN</sequence>
<evidence type="ECO:0000313" key="12">
    <source>
        <dbReference type="EMBL" id="KAK9753328.1"/>
    </source>
</evidence>
<dbReference type="InterPro" id="IPR027417">
    <property type="entry name" value="P-loop_NTPase"/>
</dbReference>
<dbReference type="SMART" id="SM00487">
    <property type="entry name" value="DEXDc"/>
    <property type="match status" value="1"/>
</dbReference>
<evidence type="ECO:0000256" key="8">
    <source>
        <dbReference type="SAM" id="MobiDB-lite"/>
    </source>
</evidence>
<keyword evidence="2 7" id="KW-0547">Nucleotide-binding</keyword>
<dbReference type="InterPro" id="IPR001650">
    <property type="entry name" value="Helicase_C-like"/>
</dbReference>
<keyword evidence="5 7" id="KW-0067">ATP-binding</keyword>
<dbReference type="PANTHER" id="PTHR47959:SF24">
    <property type="entry name" value="ATP-DEPENDENT RNA HELICASE"/>
    <property type="match status" value="1"/>
</dbReference>
<dbReference type="Proteomes" id="UP001458880">
    <property type="component" value="Unassembled WGS sequence"/>
</dbReference>
<dbReference type="SUPFAM" id="SSF52540">
    <property type="entry name" value="P-loop containing nucleoside triphosphate hydrolases"/>
    <property type="match status" value="2"/>
</dbReference>
<dbReference type="PROSITE" id="PS00039">
    <property type="entry name" value="DEAD_ATP_HELICASE"/>
    <property type="match status" value="1"/>
</dbReference>
<dbReference type="EC" id="3.6.4.13" evidence="1"/>
<dbReference type="PROSITE" id="PS51192">
    <property type="entry name" value="HELICASE_ATP_BIND_1"/>
    <property type="match status" value="1"/>
</dbReference>
<feature type="domain" description="Helicase ATP-binding" evidence="9">
    <location>
        <begin position="34"/>
        <end position="205"/>
    </location>
</feature>
<dbReference type="GO" id="GO:0005829">
    <property type="term" value="C:cytosol"/>
    <property type="evidence" value="ECO:0007669"/>
    <property type="project" value="TreeGrafter"/>
</dbReference>
<evidence type="ECO:0000259" key="9">
    <source>
        <dbReference type="PROSITE" id="PS51192"/>
    </source>
</evidence>
<dbReference type="GO" id="GO:0010468">
    <property type="term" value="P:regulation of gene expression"/>
    <property type="evidence" value="ECO:0007669"/>
    <property type="project" value="UniProtKB-ARBA"/>
</dbReference>
<dbReference type="InterPro" id="IPR014014">
    <property type="entry name" value="RNA_helicase_DEAD_Q_motif"/>
</dbReference>
<organism evidence="12 13">
    <name type="scientific">Popillia japonica</name>
    <name type="common">Japanese beetle</name>
    <dbReference type="NCBI Taxonomy" id="7064"/>
    <lineage>
        <taxon>Eukaryota</taxon>
        <taxon>Metazoa</taxon>
        <taxon>Ecdysozoa</taxon>
        <taxon>Arthropoda</taxon>
        <taxon>Hexapoda</taxon>
        <taxon>Insecta</taxon>
        <taxon>Pterygota</taxon>
        <taxon>Neoptera</taxon>
        <taxon>Endopterygota</taxon>
        <taxon>Coleoptera</taxon>
        <taxon>Polyphaga</taxon>
        <taxon>Scarabaeiformia</taxon>
        <taxon>Scarabaeidae</taxon>
        <taxon>Rutelinae</taxon>
        <taxon>Popillia</taxon>
    </lineage>
</organism>
<dbReference type="InterPro" id="IPR011545">
    <property type="entry name" value="DEAD/DEAH_box_helicase_dom"/>
</dbReference>
<evidence type="ECO:0000259" key="10">
    <source>
        <dbReference type="PROSITE" id="PS51194"/>
    </source>
</evidence>
<evidence type="ECO:0000256" key="1">
    <source>
        <dbReference type="ARBA" id="ARBA00012552"/>
    </source>
</evidence>
<dbReference type="EMBL" id="JASPKY010000014">
    <property type="protein sequence ID" value="KAK9753328.1"/>
    <property type="molecule type" value="Genomic_DNA"/>
</dbReference>
<feature type="short sequence motif" description="Q motif" evidence="6">
    <location>
        <begin position="3"/>
        <end position="31"/>
    </location>
</feature>
<dbReference type="InterPro" id="IPR000629">
    <property type="entry name" value="RNA-helicase_DEAD-box_CS"/>
</dbReference>
<dbReference type="InterPro" id="IPR050079">
    <property type="entry name" value="DEAD_box_RNA_helicase"/>
</dbReference>
<keyword evidence="4 7" id="KW-0347">Helicase</keyword>
<comment type="caution">
    <text evidence="12">The sequence shown here is derived from an EMBL/GenBank/DDBJ whole genome shotgun (WGS) entry which is preliminary data.</text>
</comment>
<protein>
    <recommendedName>
        <fullName evidence="1">RNA helicase</fullName>
        <ecNumber evidence="1">3.6.4.13</ecNumber>
    </recommendedName>
</protein>
<name>A0AAW1N3U2_POPJA</name>
<evidence type="ECO:0000256" key="2">
    <source>
        <dbReference type="ARBA" id="ARBA00022741"/>
    </source>
</evidence>
<feature type="domain" description="DEAD-box RNA helicase Q" evidence="11">
    <location>
        <begin position="3"/>
        <end position="31"/>
    </location>
</feature>
<feature type="region of interest" description="Disordered" evidence="8">
    <location>
        <begin position="419"/>
        <end position="445"/>
    </location>
</feature>
<feature type="compositionally biased region" description="Polar residues" evidence="8">
    <location>
        <begin position="436"/>
        <end position="445"/>
    </location>
</feature>
<dbReference type="AlphaFoldDB" id="A0AAW1N3U2"/>
<evidence type="ECO:0000259" key="11">
    <source>
        <dbReference type="PROSITE" id="PS51195"/>
    </source>
</evidence>
<keyword evidence="3 7" id="KW-0378">Hydrolase</keyword>
<gene>
    <name evidence="12" type="ORF">QE152_g3455</name>
</gene>
<evidence type="ECO:0000256" key="7">
    <source>
        <dbReference type="RuleBase" id="RU000492"/>
    </source>
</evidence>
<evidence type="ECO:0000256" key="6">
    <source>
        <dbReference type="PROSITE-ProRule" id="PRU00552"/>
    </source>
</evidence>
<evidence type="ECO:0000313" key="13">
    <source>
        <dbReference type="Proteomes" id="UP001458880"/>
    </source>
</evidence>
<dbReference type="CDD" id="cd17955">
    <property type="entry name" value="DEADc_DDX49"/>
    <property type="match status" value="1"/>
</dbReference>
<dbReference type="PROSITE" id="PS51194">
    <property type="entry name" value="HELICASE_CTER"/>
    <property type="match status" value="1"/>
</dbReference>
<dbReference type="Pfam" id="PF00270">
    <property type="entry name" value="DEAD"/>
    <property type="match status" value="1"/>
</dbReference>
<feature type="compositionally biased region" description="Basic residues" evidence="8">
    <location>
        <begin position="419"/>
        <end position="430"/>
    </location>
</feature>
<proteinExistence type="inferred from homology"/>
<reference evidence="12 13" key="1">
    <citation type="journal article" date="2024" name="BMC Genomics">
        <title>De novo assembly and annotation of Popillia japonica's genome with initial clues to its potential as an invasive pest.</title>
        <authorList>
            <person name="Cucini C."/>
            <person name="Boschi S."/>
            <person name="Funari R."/>
            <person name="Cardaioli E."/>
            <person name="Iannotti N."/>
            <person name="Marturano G."/>
            <person name="Paoli F."/>
            <person name="Bruttini M."/>
            <person name="Carapelli A."/>
            <person name="Frati F."/>
            <person name="Nardi F."/>
        </authorList>
    </citation>
    <scope>NUCLEOTIDE SEQUENCE [LARGE SCALE GENOMIC DNA]</scope>
    <source>
        <strain evidence="12">DMR45628</strain>
    </source>
</reference>
<dbReference type="GO" id="GO:0005524">
    <property type="term" value="F:ATP binding"/>
    <property type="evidence" value="ECO:0007669"/>
    <property type="project" value="UniProtKB-KW"/>
</dbReference>
<dbReference type="CDD" id="cd18787">
    <property type="entry name" value="SF2_C_DEAD"/>
    <property type="match status" value="1"/>
</dbReference>
<dbReference type="InterPro" id="IPR014001">
    <property type="entry name" value="Helicase_ATP-bd"/>
</dbReference>
<feature type="domain" description="Helicase C-terminal" evidence="10">
    <location>
        <begin position="186"/>
        <end position="368"/>
    </location>
</feature>
<dbReference type="GO" id="GO:0003676">
    <property type="term" value="F:nucleic acid binding"/>
    <property type="evidence" value="ECO:0007669"/>
    <property type="project" value="InterPro"/>
</dbReference>
<evidence type="ECO:0000256" key="3">
    <source>
        <dbReference type="ARBA" id="ARBA00022801"/>
    </source>
</evidence>
<dbReference type="GO" id="GO:0016787">
    <property type="term" value="F:hydrolase activity"/>
    <property type="evidence" value="ECO:0007669"/>
    <property type="project" value="UniProtKB-KW"/>
</dbReference>
<comment type="similarity">
    <text evidence="7">Belongs to the DEAD box helicase family.</text>
</comment>
<dbReference type="SMART" id="SM00490">
    <property type="entry name" value="HELICc"/>
    <property type="match status" value="1"/>
</dbReference>
<evidence type="ECO:0000256" key="4">
    <source>
        <dbReference type="ARBA" id="ARBA00022806"/>
    </source>
</evidence>
<evidence type="ECO:0000256" key="5">
    <source>
        <dbReference type="ARBA" id="ARBA00022840"/>
    </source>
</evidence>
<dbReference type="GO" id="GO:0003724">
    <property type="term" value="F:RNA helicase activity"/>
    <property type="evidence" value="ECO:0007669"/>
    <property type="project" value="UniProtKB-EC"/>
</dbReference>
<dbReference type="PROSITE" id="PS51195">
    <property type="entry name" value="Q_MOTIF"/>
    <property type="match status" value="1"/>
</dbReference>
<accession>A0AAW1N3U2</accession>
<dbReference type="Gene3D" id="3.40.50.300">
    <property type="entry name" value="P-loop containing nucleotide triphosphate hydrolases"/>
    <property type="match status" value="2"/>
</dbReference>
<dbReference type="PANTHER" id="PTHR47959">
    <property type="entry name" value="ATP-DEPENDENT RNA HELICASE RHLE-RELATED"/>
    <property type="match status" value="1"/>
</dbReference>
<dbReference type="Pfam" id="PF00271">
    <property type="entry name" value="Helicase_C"/>
    <property type="match status" value="1"/>
</dbReference>
<keyword evidence="13" id="KW-1185">Reference proteome</keyword>